<feature type="transmembrane region" description="Helical" evidence="1">
    <location>
        <begin position="49"/>
        <end position="72"/>
    </location>
</feature>
<name>A0A543IB04_9ACTN</name>
<protein>
    <submittedName>
        <fullName evidence="2">Uncharacterized protein</fullName>
    </submittedName>
</protein>
<dbReference type="Proteomes" id="UP000316706">
    <property type="component" value="Unassembled WGS sequence"/>
</dbReference>
<keyword evidence="1" id="KW-0472">Membrane</keyword>
<dbReference type="OrthoDB" id="3436005at2"/>
<keyword evidence="1" id="KW-0812">Transmembrane</keyword>
<organism evidence="2 3">
    <name type="scientific">Actinomadura hallensis</name>
    <dbReference type="NCBI Taxonomy" id="337895"/>
    <lineage>
        <taxon>Bacteria</taxon>
        <taxon>Bacillati</taxon>
        <taxon>Actinomycetota</taxon>
        <taxon>Actinomycetes</taxon>
        <taxon>Streptosporangiales</taxon>
        <taxon>Thermomonosporaceae</taxon>
        <taxon>Actinomadura</taxon>
    </lineage>
</organism>
<dbReference type="EMBL" id="VFPO01000001">
    <property type="protein sequence ID" value="TQM67762.1"/>
    <property type="molecule type" value="Genomic_DNA"/>
</dbReference>
<evidence type="ECO:0000313" key="3">
    <source>
        <dbReference type="Proteomes" id="UP000316706"/>
    </source>
</evidence>
<reference evidence="2 3" key="1">
    <citation type="submission" date="2019-06" db="EMBL/GenBank/DDBJ databases">
        <title>Sequencing the genomes of 1000 actinobacteria strains.</title>
        <authorList>
            <person name="Klenk H.-P."/>
        </authorList>
    </citation>
    <scope>NUCLEOTIDE SEQUENCE [LARGE SCALE GENOMIC DNA]</scope>
    <source>
        <strain evidence="2 3">DSM 45043</strain>
    </source>
</reference>
<feature type="transmembrane region" description="Helical" evidence="1">
    <location>
        <begin position="22"/>
        <end position="43"/>
    </location>
</feature>
<keyword evidence="3" id="KW-1185">Reference proteome</keyword>
<accession>A0A543IB04</accession>
<comment type="caution">
    <text evidence="2">The sequence shown here is derived from an EMBL/GenBank/DDBJ whole genome shotgun (WGS) entry which is preliminary data.</text>
</comment>
<dbReference type="AlphaFoldDB" id="A0A543IB04"/>
<evidence type="ECO:0000256" key="1">
    <source>
        <dbReference type="SAM" id="Phobius"/>
    </source>
</evidence>
<sequence length="202" mass="22187">MEPEVRAGAPFAVRVRASWRDVWQLLATLILLAASAAFVAGGLTEGGGMGGVLFTVFGLAGFALFGTGLVVAGGQMLTRRPVLELDDEGVRRPARWPLPRRAGRTLPWDDVQAIAALRRGVGGTRKGEMDYVVFLRTPELAEMARTWDRPRLVALTMRDVPATAEAVPWCFGVERGWDASLPRIVKEARARRRVPVIDRRTK</sequence>
<keyword evidence="1" id="KW-1133">Transmembrane helix</keyword>
<gene>
    <name evidence="2" type="ORF">FHX41_1383</name>
</gene>
<evidence type="ECO:0000313" key="2">
    <source>
        <dbReference type="EMBL" id="TQM67762.1"/>
    </source>
</evidence>
<proteinExistence type="predicted"/>